<organism evidence="2 3">
    <name type="scientific">Oleoguttula mirabilis</name>
    <dbReference type="NCBI Taxonomy" id="1507867"/>
    <lineage>
        <taxon>Eukaryota</taxon>
        <taxon>Fungi</taxon>
        <taxon>Dikarya</taxon>
        <taxon>Ascomycota</taxon>
        <taxon>Pezizomycotina</taxon>
        <taxon>Dothideomycetes</taxon>
        <taxon>Dothideomycetidae</taxon>
        <taxon>Mycosphaerellales</taxon>
        <taxon>Teratosphaeriaceae</taxon>
        <taxon>Oleoguttula</taxon>
    </lineage>
</organism>
<feature type="compositionally biased region" description="Basic and acidic residues" evidence="1">
    <location>
        <begin position="335"/>
        <end position="361"/>
    </location>
</feature>
<gene>
    <name evidence="2" type="ORF">LTR36_010004</name>
</gene>
<feature type="compositionally biased region" description="Basic residues" evidence="1">
    <location>
        <begin position="109"/>
        <end position="120"/>
    </location>
</feature>
<feature type="compositionally biased region" description="Low complexity" evidence="1">
    <location>
        <begin position="258"/>
        <end position="283"/>
    </location>
</feature>
<name>A0AAV9JRN1_9PEZI</name>
<accession>A0AAV9JRN1</accession>
<dbReference type="Proteomes" id="UP001324427">
    <property type="component" value="Unassembled WGS sequence"/>
</dbReference>
<dbReference type="EMBL" id="JAVFHQ010000008">
    <property type="protein sequence ID" value="KAK4548135.1"/>
    <property type="molecule type" value="Genomic_DNA"/>
</dbReference>
<feature type="compositionally biased region" description="Basic and acidic residues" evidence="1">
    <location>
        <begin position="288"/>
        <end position="314"/>
    </location>
</feature>
<proteinExistence type="predicted"/>
<evidence type="ECO:0000256" key="1">
    <source>
        <dbReference type="SAM" id="MobiDB-lite"/>
    </source>
</evidence>
<feature type="compositionally biased region" description="Basic and acidic residues" evidence="1">
    <location>
        <begin position="1"/>
        <end position="12"/>
    </location>
</feature>
<feature type="compositionally biased region" description="Basic and acidic residues" evidence="1">
    <location>
        <begin position="54"/>
        <end position="83"/>
    </location>
</feature>
<keyword evidence="3" id="KW-1185">Reference proteome</keyword>
<reference evidence="2 3" key="1">
    <citation type="submission" date="2021-11" db="EMBL/GenBank/DDBJ databases">
        <title>Black yeast isolated from Biological Soil Crust.</title>
        <authorList>
            <person name="Kurbessoian T."/>
        </authorList>
    </citation>
    <scope>NUCLEOTIDE SEQUENCE [LARGE SCALE GENOMIC DNA]</scope>
    <source>
        <strain evidence="2 3">CCFEE 5522</strain>
    </source>
</reference>
<feature type="region of interest" description="Disordered" evidence="1">
    <location>
        <begin position="1"/>
        <end position="382"/>
    </location>
</feature>
<feature type="compositionally biased region" description="Low complexity" evidence="1">
    <location>
        <begin position="172"/>
        <end position="185"/>
    </location>
</feature>
<evidence type="ECO:0000313" key="2">
    <source>
        <dbReference type="EMBL" id="KAK4548135.1"/>
    </source>
</evidence>
<feature type="compositionally biased region" description="Basic and acidic residues" evidence="1">
    <location>
        <begin position="21"/>
        <end position="37"/>
    </location>
</feature>
<feature type="region of interest" description="Disordered" evidence="1">
    <location>
        <begin position="403"/>
        <end position="431"/>
    </location>
</feature>
<dbReference type="AlphaFoldDB" id="A0AAV9JRN1"/>
<comment type="caution">
    <text evidence="2">The sequence shown here is derived from an EMBL/GenBank/DDBJ whole genome shotgun (WGS) entry which is preliminary data.</text>
</comment>
<sequence length="431" mass="47837">MYGADKIPDSWFEKVPGGFYKKKELEKKNKDERDKYGSGRRPSTNGSGSGRTNGGRDRRRSTGEATHRPSPEEDFYNERDRGDGRRRRPRDRNSYDGVEDDQHSGDDRHRRRNHGSSRRQRSVDDSERRYNDGHGGPPRDDRYDDRRTNGRPPYPQSDFVPPQSPLNPYAPAAAGAAAVGVTGTGRVLHPQSTPVSPTVQKPQPATNGKTGIANGYVPYADIYGHPNSPQSSNGSVQHSAANRAASPAPPPRGYHQNPYAQQAPTAAAAGAGAAYTGHAGPYPNGDGFDPRYDRERYDSRYDDHYKGYDEDSRPYSRSPPRHGRSRRDYSPSYDSHQDEGKERDRQARSGRRNDNPNDMHRTKSQGARGKSRRSEVGKAAVPIATGAAAGALDADVFEARERYLPPGQPGMIDPRKPLNAQLRRDEMPPPR</sequence>
<feature type="compositionally biased region" description="Basic and acidic residues" evidence="1">
    <location>
        <begin position="121"/>
        <end position="148"/>
    </location>
</feature>
<feature type="compositionally biased region" description="Basic and acidic residues" evidence="1">
    <location>
        <begin position="422"/>
        <end position="431"/>
    </location>
</feature>
<evidence type="ECO:0000313" key="3">
    <source>
        <dbReference type="Proteomes" id="UP001324427"/>
    </source>
</evidence>
<protein>
    <submittedName>
        <fullName evidence="2">Uncharacterized protein</fullName>
    </submittedName>
</protein>
<feature type="compositionally biased region" description="Polar residues" evidence="1">
    <location>
        <begin position="190"/>
        <end position="209"/>
    </location>
</feature>
<feature type="compositionally biased region" description="Polar residues" evidence="1">
    <location>
        <begin position="227"/>
        <end position="238"/>
    </location>
</feature>